<feature type="transmembrane region" description="Helical" evidence="9">
    <location>
        <begin position="406"/>
        <end position="435"/>
    </location>
</feature>
<evidence type="ECO:0000256" key="3">
    <source>
        <dbReference type="ARBA" id="ARBA00022475"/>
    </source>
</evidence>
<dbReference type="PANTHER" id="PTHR11795">
    <property type="entry name" value="BRANCHED-CHAIN AMINO ACID TRANSPORT SYSTEM PERMEASE PROTEIN LIVH"/>
    <property type="match status" value="1"/>
</dbReference>
<keyword evidence="7 9" id="KW-0472">Membrane</keyword>
<dbReference type="PANTHER" id="PTHR11795:SF445">
    <property type="entry name" value="AMINO ACID ABC TRANSPORTER PERMEASE PROTEIN"/>
    <property type="match status" value="1"/>
</dbReference>
<evidence type="ECO:0000256" key="4">
    <source>
        <dbReference type="ARBA" id="ARBA00022692"/>
    </source>
</evidence>
<keyword evidence="5" id="KW-0029">Amino-acid transport</keyword>
<accession>A0A838BQN0</accession>
<sequence>MTEGCTQLSRFLTPQREARKPASLLPSLVRKLARLAALLFGLCFLAACGLTIDSDQARVCRSALPALNPKAAITVERVQAGPGPRSLRVDYLAEYPDRPILQRFAICQFMAEGLSPNKAELEGLATEEGPLSGASLYLLKRYYLETPEGIAGDPGSRPAADAFEIPKSVAYWLQQILVSLPRTAIYALLSVAYALVFGLTGRINLAFGELAAVGSAATIAGASILLVYGTSSPVLGLAAGLAAALFAGAMHSAAGGYFTIGRIPGPSSQPSLIATVGMGLFLMEYLRLVQSPVTVWLPPIWSEAWPLARAEDFLVSLTPITVITAGIGLAAALGLLWLVQATGFGRSWRAYADDAKAAALMGVDGVRLLVQTLALAGAMAGLSGMLIVAQYGGLGFAGGFQYGLKALIAAVIGGIGSIPGAMLGGFAVGLFETLWSAYLPIEIRDMALYAALVVFLIFRPGGLLGFRDPTPRAV</sequence>
<dbReference type="InterPro" id="IPR001851">
    <property type="entry name" value="ABC_transp_permease"/>
</dbReference>
<dbReference type="GO" id="GO:0006865">
    <property type="term" value="P:amino acid transport"/>
    <property type="evidence" value="ECO:0007669"/>
    <property type="project" value="UniProtKB-KW"/>
</dbReference>
<dbReference type="CDD" id="cd06582">
    <property type="entry name" value="TM_PBP1_LivH_like"/>
    <property type="match status" value="1"/>
</dbReference>
<dbReference type="GO" id="GO:0005886">
    <property type="term" value="C:plasma membrane"/>
    <property type="evidence" value="ECO:0007669"/>
    <property type="project" value="UniProtKB-SubCell"/>
</dbReference>
<comment type="subcellular location">
    <subcellularLocation>
        <location evidence="1">Cell membrane</location>
        <topology evidence="1">Multi-pass membrane protein</topology>
    </subcellularLocation>
</comment>
<evidence type="ECO:0000313" key="10">
    <source>
        <dbReference type="EMBL" id="MBA1157252.1"/>
    </source>
</evidence>
<protein>
    <submittedName>
        <fullName evidence="10">Branched-chain amino acid ABC transporter permease</fullName>
    </submittedName>
</protein>
<dbReference type="GO" id="GO:0022857">
    <property type="term" value="F:transmembrane transporter activity"/>
    <property type="evidence" value="ECO:0007669"/>
    <property type="project" value="InterPro"/>
</dbReference>
<evidence type="ECO:0000256" key="1">
    <source>
        <dbReference type="ARBA" id="ARBA00004651"/>
    </source>
</evidence>
<dbReference type="EMBL" id="JACDXJ010000001">
    <property type="protein sequence ID" value="MBA1157252.1"/>
    <property type="molecule type" value="Genomic_DNA"/>
</dbReference>
<gene>
    <name evidence="10" type="ORF">H0S73_14050</name>
</gene>
<organism evidence="10 11">
    <name type="scientific">Microvirga mediterraneensis</name>
    <dbReference type="NCBI Taxonomy" id="2754695"/>
    <lineage>
        <taxon>Bacteria</taxon>
        <taxon>Pseudomonadati</taxon>
        <taxon>Pseudomonadota</taxon>
        <taxon>Alphaproteobacteria</taxon>
        <taxon>Hyphomicrobiales</taxon>
        <taxon>Methylobacteriaceae</taxon>
        <taxon>Microvirga</taxon>
    </lineage>
</organism>
<evidence type="ECO:0000256" key="5">
    <source>
        <dbReference type="ARBA" id="ARBA00022970"/>
    </source>
</evidence>
<feature type="transmembrane region" description="Helical" evidence="9">
    <location>
        <begin position="184"/>
        <end position="203"/>
    </location>
</feature>
<dbReference type="Proteomes" id="UP000572984">
    <property type="component" value="Unassembled WGS sequence"/>
</dbReference>
<comment type="caution">
    <text evidence="10">The sequence shown here is derived from an EMBL/GenBank/DDBJ whole genome shotgun (WGS) entry which is preliminary data.</text>
</comment>
<feature type="transmembrane region" description="Helical" evidence="9">
    <location>
        <begin position="313"/>
        <end position="339"/>
    </location>
</feature>
<feature type="transmembrane region" description="Helical" evidence="9">
    <location>
        <begin position="210"/>
        <end position="228"/>
    </location>
</feature>
<feature type="transmembrane region" description="Helical" evidence="9">
    <location>
        <begin position="32"/>
        <end position="52"/>
    </location>
</feature>
<feature type="transmembrane region" description="Helical" evidence="9">
    <location>
        <begin position="234"/>
        <end position="260"/>
    </location>
</feature>
<keyword evidence="2" id="KW-0813">Transport</keyword>
<dbReference type="Pfam" id="PF02653">
    <property type="entry name" value="BPD_transp_2"/>
    <property type="match status" value="1"/>
</dbReference>
<reference evidence="10 11" key="1">
    <citation type="submission" date="2020-07" db="EMBL/GenBank/DDBJ databases">
        <title>Draft genome and description of Microvirga mediterraneensis Marseille-Q2068 sp. nov.</title>
        <authorList>
            <person name="Boxberger M."/>
        </authorList>
    </citation>
    <scope>NUCLEOTIDE SEQUENCE [LARGE SCALE GENOMIC DNA]</scope>
    <source>
        <strain evidence="10 11">Marseille-Q2068</strain>
    </source>
</reference>
<keyword evidence="6 9" id="KW-1133">Transmembrane helix</keyword>
<evidence type="ECO:0000256" key="2">
    <source>
        <dbReference type="ARBA" id="ARBA00022448"/>
    </source>
</evidence>
<dbReference type="AlphaFoldDB" id="A0A838BQN0"/>
<keyword evidence="11" id="KW-1185">Reference proteome</keyword>
<feature type="transmembrane region" description="Helical" evidence="9">
    <location>
        <begin position="447"/>
        <end position="466"/>
    </location>
</feature>
<evidence type="ECO:0000313" key="11">
    <source>
        <dbReference type="Proteomes" id="UP000572984"/>
    </source>
</evidence>
<comment type="similarity">
    <text evidence="8">Belongs to the binding-protein-dependent transport system permease family. LivHM subfamily.</text>
</comment>
<feature type="transmembrane region" description="Helical" evidence="9">
    <location>
        <begin position="368"/>
        <end position="394"/>
    </location>
</feature>
<dbReference type="RefSeq" id="WP_181052742.1">
    <property type="nucleotide sequence ID" value="NZ_JACDXJ010000001.1"/>
</dbReference>
<name>A0A838BQN0_9HYPH</name>
<proteinExistence type="inferred from homology"/>
<evidence type="ECO:0000256" key="6">
    <source>
        <dbReference type="ARBA" id="ARBA00022989"/>
    </source>
</evidence>
<evidence type="ECO:0000256" key="9">
    <source>
        <dbReference type="SAM" id="Phobius"/>
    </source>
</evidence>
<keyword evidence="3" id="KW-1003">Cell membrane</keyword>
<evidence type="ECO:0000256" key="8">
    <source>
        <dbReference type="ARBA" id="ARBA00037998"/>
    </source>
</evidence>
<keyword evidence="4 9" id="KW-0812">Transmembrane</keyword>
<evidence type="ECO:0000256" key="7">
    <source>
        <dbReference type="ARBA" id="ARBA00023136"/>
    </source>
</evidence>
<dbReference type="InterPro" id="IPR052157">
    <property type="entry name" value="BCAA_transport_permease"/>
</dbReference>